<protein>
    <submittedName>
        <fullName evidence="2">Methyltransferase domain-containing protein</fullName>
    </submittedName>
</protein>
<reference evidence="2 3" key="1">
    <citation type="submission" date="2023-01" db="EMBL/GenBank/DDBJ databases">
        <title>Genomes from the Australian National Cyanobacteria Reference Collection.</title>
        <authorList>
            <person name="Willis A."/>
            <person name="Lee E.M.F."/>
        </authorList>
    </citation>
    <scope>NUCLEOTIDE SEQUENCE [LARGE SCALE GENOMIC DNA]</scope>
    <source>
        <strain evidence="2 3">CS-549</strain>
    </source>
</reference>
<dbReference type="PANTHER" id="PTHR43861">
    <property type="entry name" value="TRANS-ACONITATE 2-METHYLTRANSFERASE-RELATED"/>
    <property type="match status" value="1"/>
</dbReference>
<keyword evidence="2" id="KW-0808">Transferase</keyword>
<keyword evidence="2" id="KW-0489">Methyltransferase</keyword>
<dbReference type="Pfam" id="PF13489">
    <property type="entry name" value="Methyltransf_23"/>
    <property type="match status" value="1"/>
</dbReference>
<evidence type="ECO:0000313" key="2">
    <source>
        <dbReference type="EMBL" id="MDB9440383.1"/>
    </source>
</evidence>
<dbReference type="Proteomes" id="UP001211711">
    <property type="component" value="Unassembled WGS sequence"/>
</dbReference>
<evidence type="ECO:0000313" key="3">
    <source>
        <dbReference type="Proteomes" id="UP001211711"/>
    </source>
</evidence>
<dbReference type="SUPFAM" id="SSF53335">
    <property type="entry name" value="S-adenosyl-L-methionine-dependent methyltransferases"/>
    <property type="match status" value="1"/>
</dbReference>
<dbReference type="GO" id="GO:0032259">
    <property type="term" value="P:methylation"/>
    <property type="evidence" value="ECO:0007669"/>
    <property type="project" value="UniProtKB-KW"/>
</dbReference>
<gene>
    <name evidence="2" type="ORF">PN497_03185</name>
</gene>
<evidence type="ECO:0000256" key="1">
    <source>
        <dbReference type="SAM" id="Coils"/>
    </source>
</evidence>
<keyword evidence="3" id="KW-1185">Reference proteome</keyword>
<sequence>MNISSLQKKYPLVDDINEEDLDPNSSLKKMLTLIGKKQYVIDFGCATGYFARLLTKRECQVVGVEINSQAAKVADQYCESVIIADLDYVSLSEILPNVKFDIAVFGDVLEHLRDPWRVLKEVHSFLKPQGYVVASIPNIAHGSIRLALLQGKFDYTELGILDNTHLRFFTRETAENMFEETGYCVHTLERTKLPIFSGSNWIPLIDKNKFNNQVIEQVEQDEEADTFQFIIKAVPSSIENKYILLKEKYSKLTKYYSELVIDLETLKIQLDITQGELQQSQLKLQELKESSESMQYQLQSEINSLQNALKEKQNELIETTLYVQKTQSELKDLKINLQNHEEQNIYYQNMIKAMESSKFWKIRQSWIAFKKFMSFNPFNNY</sequence>
<name>A0ABT4ZLX4_9CYAN</name>
<dbReference type="RefSeq" id="WP_272109585.1">
    <property type="nucleotide sequence ID" value="NZ_JAQMTI010000043.1"/>
</dbReference>
<dbReference type="GO" id="GO:0008168">
    <property type="term" value="F:methyltransferase activity"/>
    <property type="evidence" value="ECO:0007669"/>
    <property type="project" value="UniProtKB-KW"/>
</dbReference>
<proteinExistence type="predicted"/>
<feature type="coiled-coil region" evidence="1">
    <location>
        <begin position="263"/>
        <end position="350"/>
    </location>
</feature>
<accession>A0ABT4ZLX4</accession>
<dbReference type="EMBL" id="JAQMTI010000043">
    <property type="protein sequence ID" value="MDB9440383.1"/>
    <property type="molecule type" value="Genomic_DNA"/>
</dbReference>
<dbReference type="InterPro" id="IPR029063">
    <property type="entry name" value="SAM-dependent_MTases_sf"/>
</dbReference>
<keyword evidence="1" id="KW-0175">Coiled coil</keyword>
<organism evidence="2 3">
    <name type="scientific">Sphaerospermopsis kisseleviana CS-549</name>
    <dbReference type="NCBI Taxonomy" id="3021783"/>
    <lineage>
        <taxon>Bacteria</taxon>
        <taxon>Bacillati</taxon>
        <taxon>Cyanobacteriota</taxon>
        <taxon>Cyanophyceae</taxon>
        <taxon>Nostocales</taxon>
        <taxon>Aphanizomenonaceae</taxon>
        <taxon>Sphaerospermopsis</taxon>
        <taxon>Sphaerospermopsis kisseleviana</taxon>
    </lineage>
</organism>
<dbReference type="Gene3D" id="3.40.50.150">
    <property type="entry name" value="Vaccinia Virus protein VP39"/>
    <property type="match status" value="1"/>
</dbReference>
<dbReference type="PANTHER" id="PTHR43861:SF6">
    <property type="entry name" value="METHYLTRANSFERASE TYPE 11"/>
    <property type="match status" value="1"/>
</dbReference>
<comment type="caution">
    <text evidence="2">The sequence shown here is derived from an EMBL/GenBank/DDBJ whole genome shotgun (WGS) entry which is preliminary data.</text>
</comment>
<dbReference type="CDD" id="cd02440">
    <property type="entry name" value="AdoMet_MTases"/>
    <property type="match status" value="1"/>
</dbReference>